<dbReference type="AlphaFoldDB" id="A0A0M2SY37"/>
<sequence>MSFNATLNAFGKLAESNCANLINGRCLGERGCPVVIQALCEGFRCPYFEAAVLPADPELQERYSVHVLKQGRAAQSSKKCKGCSRLFKTGNFRVQYCSDTCRNHGKKKANRISDKKYRKKREISTY</sequence>
<gene>
    <name evidence="1" type="ORF">WQ57_13920</name>
</gene>
<dbReference type="Proteomes" id="UP000034166">
    <property type="component" value="Unassembled WGS sequence"/>
</dbReference>
<name>A0A0M2SY37_9BACI</name>
<evidence type="ECO:0000313" key="1">
    <source>
        <dbReference type="EMBL" id="KKK37530.1"/>
    </source>
</evidence>
<dbReference type="OrthoDB" id="2454786at2"/>
<dbReference type="RefSeq" id="WP_046524373.1">
    <property type="nucleotide sequence ID" value="NZ_LAYY01000014.1"/>
</dbReference>
<keyword evidence="2" id="KW-1185">Reference proteome</keyword>
<protein>
    <submittedName>
        <fullName evidence="1">Uncharacterized protein</fullName>
    </submittedName>
</protein>
<dbReference type="PATRIC" id="fig|1408103.3.peg.3128"/>
<dbReference type="EMBL" id="LAYY01000014">
    <property type="protein sequence ID" value="KKK37530.1"/>
    <property type="molecule type" value="Genomic_DNA"/>
</dbReference>
<accession>A0A0M2SY37</accession>
<evidence type="ECO:0000313" key="2">
    <source>
        <dbReference type="Proteomes" id="UP000034166"/>
    </source>
</evidence>
<proteinExistence type="predicted"/>
<comment type="caution">
    <text evidence="1">The sequence shown here is derived from an EMBL/GenBank/DDBJ whole genome shotgun (WGS) entry which is preliminary data.</text>
</comment>
<organism evidence="1 2">
    <name type="scientific">Mesobacillus campisalis</name>
    <dbReference type="NCBI Taxonomy" id="1408103"/>
    <lineage>
        <taxon>Bacteria</taxon>
        <taxon>Bacillati</taxon>
        <taxon>Bacillota</taxon>
        <taxon>Bacilli</taxon>
        <taxon>Bacillales</taxon>
        <taxon>Bacillaceae</taxon>
        <taxon>Mesobacillus</taxon>
    </lineage>
</organism>
<reference evidence="1 2" key="1">
    <citation type="submission" date="2015-04" db="EMBL/GenBank/DDBJ databases">
        <title>Taxonomic description and genome sequence of Bacillus campisalis sp. nov., a novel member of the genus Bacillus isolated from solar saltern.</title>
        <authorList>
            <person name="Mathan Kumar R."/>
            <person name="Kaur G."/>
            <person name="Kumar A."/>
            <person name="Singh N.K."/>
            <person name="Kaur N."/>
            <person name="Kumar N."/>
            <person name="Mayilraj S."/>
        </authorList>
    </citation>
    <scope>NUCLEOTIDE SEQUENCE [LARGE SCALE GENOMIC DNA]</scope>
    <source>
        <strain evidence="1 2">SA2-6</strain>
    </source>
</reference>